<dbReference type="AlphaFoldDB" id="A0A5C6E3V2"/>
<protein>
    <submittedName>
        <fullName evidence="7">Molybdate-binding periplasmic protein</fullName>
    </submittedName>
</protein>
<dbReference type="PANTHER" id="PTHR30632">
    <property type="entry name" value="MOLYBDATE-BINDING PERIPLASMIC PROTEIN"/>
    <property type="match status" value="1"/>
</dbReference>
<dbReference type="InterPro" id="IPR050682">
    <property type="entry name" value="ModA/WtpA"/>
</dbReference>
<dbReference type="SUPFAM" id="SSF53850">
    <property type="entry name" value="Periplasmic binding protein-like II"/>
    <property type="match status" value="1"/>
</dbReference>
<keyword evidence="4" id="KW-0732">Signal</keyword>
<dbReference type="InterPro" id="IPR005950">
    <property type="entry name" value="ModA"/>
</dbReference>
<comment type="similarity">
    <text evidence="1">Belongs to the bacterial solute-binding protein ModA family.</text>
</comment>
<dbReference type="PANTHER" id="PTHR30632:SF0">
    <property type="entry name" value="SULFATE-BINDING PROTEIN"/>
    <property type="match status" value="1"/>
</dbReference>
<feature type="binding site" evidence="6">
    <location>
        <position position="55"/>
    </location>
    <ligand>
        <name>molybdate</name>
        <dbReference type="ChEBI" id="CHEBI:36264"/>
    </ligand>
</feature>
<dbReference type="Gene3D" id="3.40.190.10">
    <property type="entry name" value="Periplasmic binding protein-like II"/>
    <property type="match status" value="2"/>
</dbReference>
<feature type="binding site" evidence="6">
    <location>
        <position position="82"/>
    </location>
    <ligand>
        <name>molybdate</name>
        <dbReference type="ChEBI" id="CHEBI:36264"/>
    </ligand>
</feature>
<feature type="binding site" evidence="6">
    <location>
        <position position="208"/>
    </location>
    <ligand>
        <name>molybdate</name>
        <dbReference type="ChEBI" id="CHEBI:36264"/>
    </ligand>
</feature>
<evidence type="ECO:0000256" key="6">
    <source>
        <dbReference type="PIRSR" id="PIRSR004846-1"/>
    </source>
</evidence>
<comment type="caution">
    <text evidence="7">The sequence shown here is derived from an EMBL/GenBank/DDBJ whole genome shotgun (WGS) entry which is preliminary data.</text>
</comment>
<proteinExistence type="inferred from homology"/>
<dbReference type="EMBL" id="SJPV01000001">
    <property type="protein sequence ID" value="TWU42271.1"/>
    <property type="molecule type" value="Genomic_DNA"/>
</dbReference>
<evidence type="ECO:0000313" key="8">
    <source>
        <dbReference type="Proteomes" id="UP000319143"/>
    </source>
</evidence>
<organism evidence="7 8">
    <name type="scientific">Novipirellula artificiosorum</name>
    <dbReference type="NCBI Taxonomy" id="2528016"/>
    <lineage>
        <taxon>Bacteria</taxon>
        <taxon>Pseudomonadati</taxon>
        <taxon>Planctomycetota</taxon>
        <taxon>Planctomycetia</taxon>
        <taxon>Pirellulales</taxon>
        <taxon>Pirellulaceae</taxon>
        <taxon>Novipirellula</taxon>
    </lineage>
</organism>
<dbReference type="NCBIfam" id="TIGR01256">
    <property type="entry name" value="modA"/>
    <property type="match status" value="1"/>
</dbReference>
<comment type="subunit">
    <text evidence="5">The complex is composed of two ATP-binding proteins (ModC), two transmembrane proteins (ModB) and a solute-binding protein (ModA).</text>
</comment>
<evidence type="ECO:0000256" key="4">
    <source>
        <dbReference type="ARBA" id="ARBA00022729"/>
    </source>
</evidence>
<dbReference type="Proteomes" id="UP000319143">
    <property type="component" value="Unassembled WGS sequence"/>
</dbReference>
<evidence type="ECO:0000256" key="5">
    <source>
        <dbReference type="ARBA" id="ARBA00062515"/>
    </source>
</evidence>
<keyword evidence="8" id="KW-1185">Reference proteome</keyword>
<dbReference type="GO" id="GO:0030973">
    <property type="term" value="F:molybdate ion binding"/>
    <property type="evidence" value="ECO:0007669"/>
    <property type="project" value="UniProtKB-ARBA"/>
</dbReference>
<sequence length="272" mass="29218">MAMLDANPPPSSCPVRHAAFGISCITMLLFQLLGCGSTADTPPAASCVIVLAAASTMEPIKEVAEQFEKQTGFCVRLSVGPSNGLARQIVAGAPADLFLSANRQWATFVTEAGLTRTSTELLSNAIVLVVPRGNPAAVHQPEDLLGSRTERVAIAGKNVPVGIYAKQALQQLDLFEPLDRQGKIARGSDARVTLAYVEQAEVEAGIIYATDATDASRVETVFAFDPQTYDQVVYPLLLLQMNKSNTAANEFYQFLQAKTSKAIFERYGFTTL</sequence>
<gene>
    <name evidence="7" type="primary">modA</name>
    <name evidence="7" type="ORF">Poly41_05670</name>
</gene>
<keyword evidence="3 6" id="KW-0479">Metal-binding</keyword>
<dbReference type="GO" id="GO:0046872">
    <property type="term" value="F:metal ion binding"/>
    <property type="evidence" value="ECO:0007669"/>
    <property type="project" value="UniProtKB-KW"/>
</dbReference>
<keyword evidence="2 6" id="KW-0500">Molybdenum</keyword>
<evidence type="ECO:0000256" key="2">
    <source>
        <dbReference type="ARBA" id="ARBA00022505"/>
    </source>
</evidence>
<dbReference type="PIRSF" id="PIRSF004846">
    <property type="entry name" value="ModA"/>
    <property type="match status" value="1"/>
</dbReference>
<dbReference type="GO" id="GO:0015689">
    <property type="term" value="P:molybdate ion transport"/>
    <property type="evidence" value="ECO:0007669"/>
    <property type="project" value="InterPro"/>
</dbReference>
<dbReference type="GO" id="GO:1901359">
    <property type="term" value="F:tungstate binding"/>
    <property type="evidence" value="ECO:0007669"/>
    <property type="project" value="UniProtKB-ARBA"/>
</dbReference>
<evidence type="ECO:0000256" key="1">
    <source>
        <dbReference type="ARBA" id="ARBA00009175"/>
    </source>
</evidence>
<name>A0A5C6E3V2_9BACT</name>
<dbReference type="Pfam" id="PF13531">
    <property type="entry name" value="SBP_bac_11"/>
    <property type="match status" value="1"/>
</dbReference>
<accession>A0A5C6E3V2</accession>
<dbReference type="FunFam" id="3.40.190.10:FF:000035">
    <property type="entry name" value="Molybdate ABC transporter substrate-binding protein"/>
    <property type="match status" value="1"/>
</dbReference>
<evidence type="ECO:0000256" key="3">
    <source>
        <dbReference type="ARBA" id="ARBA00022723"/>
    </source>
</evidence>
<evidence type="ECO:0000313" key="7">
    <source>
        <dbReference type="EMBL" id="TWU42271.1"/>
    </source>
</evidence>
<reference evidence="7 8" key="1">
    <citation type="submission" date="2019-02" db="EMBL/GenBank/DDBJ databases">
        <title>Deep-cultivation of Planctomycetes and their phenomic and genomic characterization uncovers novel biology.</title>
        <authorList>
            <person name="Wiegand S."/>
            <person name="Jogler M."/>
            <person name="Boedeker C."/>
            <person name="Pinto D."/>
            <person name="Vollmers J."/>
            <person name="Rivas-Marin E."/>
            <person name="Kohn T."/>
            <person name="Peeters S.H."/>
            <person name="Heuer A."/>
            <person name="Rast P."/>
            <person name="Oberbeckmann S."/>
            <person name="Bunk B."/>
            <person name="Jeske O."/>
            <person name="Meyerdierks A."/>
            <person name="Storesund J.E."/>
            <person name="Kallscheuer N."/>
            <person name="Luecker S."/>
            <person name="Lage O.M."/>
            <person name="Pohl T."/>
            <person name="Merkel B.J."/>
            <person name="Hornburger P."/>
            <person name="Mueller R.-W."/>
            <person name="Bruemmer F."/>
            <person name="Labrenz M."/>
            <person name="Spormann A.M."/>
            <person name="Op Den Camp H."/>
            <person name="Overmann J."/>
            <person name="Amann R."/>
            <person name="Jetten M.S.M."/>
            <person name="Mascher T."/>
            <person name="Medema M.H."/>
            <person name="Devos D.P."/>
            <person name="Kaster A.-K."/>
            <person name="Ovreas L."/>
            <person name="Rohde M."/>
            <person name="Galperin M.Y."/>
            <person name="Jogler C."/>
        </authorList>
    </citation>
    <scope>NUCLEOTIDE SEQUENCE [LARGE SCALE GENOMIC DNA]</scope>
    <source>
        <strain evidence="7 8">Poly41</strain>
    </source>
</reference>